<proteinExistence type="predicted"/>
<feature type="region of interest" description="Disordered" evidence="5">
    <location>
        <begin position="1"/>
        <end position="42"/>
    </location>
</feature>
<name>A0A239T1J7_9STRE</name>
<dbReference type="InterPro" id="IPR019931">
    <property type="entry name" value="LPXTG_anchor"/>
</dbReference>
<dbReference type="Pfam" id="PF00746">
    <property type="entry name" value="Gram_pos_anchor"/>
    <property type="match status" value="1"/>
</dbReference>
<evidence type="ECO:0000256" key="2">
    <source>
        <dbReference type="ARBA" id="ARBA00022525"/>
    </source>
</evidence>
<reference evidence="8 9" key="1">
    <citation type="submission" date="2017-06" db="EMBL/GenBank/DDBJ databases">
        <authorList>
            <consortium name="Pathogen Informatics"/>
        </authorList>
    </citation>
    <scope>NUCLEOTIDE SEQUENCE [LARGE SCALE GENOMIC DNA]</scope>
    <source>
        <strain evidence="8 9">NCTC13788</strain>
    </source>
</reference>
<keyword evidence="4" id="KW-0572">Peptidoglycan-anchor</keyword>
<keyword evidence="9" id="KW-1185">Reference proteome</keyword>
<evidence type="ECO:0000256" key="3">
    <source>
        <dbReference type="ARBA" id="ARBA00022729"/>
    </source>
</evidence>
<dbReference type="EMBL" id="LT906439">
    <property type="protein sequence ID" value="SNU90693.1"/>
    <property type="molecule type" value="Genomic_DNA"/>
</dbReference>
<keyword evidence="1" id="KW-0134">Cell wall</keyword>
<feature type="domain" description="Gram-positive cocci surface proteins LPxTG" evidence="7">
    <location>
        <begin position="46"/>
        <end position="83"/>
    </location>
</feature>
<evidence type="ECO:0000313" key="9">
    <source>
        <dbReference type="Proteomes" id="UP000215185"/>
    </source>
</evidence>
<keyword evidence="6" id="KW-0472">Membrane</keyword>
<evidence type="ECO:0000259" key="7">
    <source>
        <dbReference type="Pfam" id="PF00746"/>
    </source>
</evidence>
<protein>
    <submittedName>
        <fullName evidence="8">Gram positive anchor</fullName>
    </submittedName>
</protein>
<gene>
    <name evidence="8" type="ORF">SAMEA4412692_01956</name>
</gene>
<dbReference type="RefSeq" id="WP_026216948.1">
    <property type="nucleotide sequence ID" value="NZ_LT906439.1"/>
</dbReference>
<evidence type="ECO:0000256" key="6">
    <source>
        <dbReference type="SAM" id="Phobius"/>
    </source>
</evidence>
<keyword evidence="2" id="KW-0964">Secreted</keyword>
<dbReference type="KEGG" id="smen:SAMEA4412692_1956"/>
<keyword evidence="3" id="KW-0732">Signal</keyword>
<sequence>MTATVIPKHSEAPKEKMEKGDGVAKEKEALDEKPSAEMPEKGMIKSAKAVKALPATGDSTGHALYSMFGLVLAGVTLGRFKRRSR</sequence>
<organism evidence="8 9">
    <name type="scientific">Streptococcus merionis</name>
    <dbReference type="NCBI Taxonomy" id="400065"/>
    <lineage>
        <taxon>Bacteria</taxon>
        <taxon>Bacillati</taxon>
        <taxon>Bacillota</taxon>
        <taxon>Bacilli</taxon>
        <taxon>Lactobacillales</taxon>
        <taxon>Streptococcaceae</taxon>
        <taxon>Streptococcus</taxon>
    </lineage>
</organism>
<keyword evidence="6" id="KW-1133">Transmembrane helix</keyword>
<dbReference type="NCBIfam" id="TIGR01167">
    <property type="entry name" value="LPXTG_anchor"/>
    <property type="match status" value="1"/>
</dbReference>
<dbReference type="AlphaFoldDB" id="A0A239T1J7"/>
<evidence type="ECO:0000256" key="5">
    <source>
        <dbReference type="SAM" id="MobiDB-lite"/>
    </source>
</evidence>
<feature type="transmembrane region" description="Helical" evidence="6">
    <location>
        <begin position="63"/>
        <end position="80"/>
    </location>
</feature>
<evidence type="ECO:0000256" key="4">
    <source>
        <dbReference type="ARBA" id="ARBA00023088"/>
    </source>
</evidence>
<evidence type="ECO:0000313" key="8">
    <source>
        <dbReference type="EMBL" id="SNU90693.1"/>
    </source>
</evidence>
<evidence type="ECO:0000256" key="1">
    <source>
        <dbReference type="ARBA" id="ARBA00022512"/>
    </source>
</evidence>
<dbReference type="Proteomes" id="UP000215185">
    <property type="component" value="Chromosome 1"/>
</dbReference>
<feature type="compositionally biased region" description="Basic and acidic residues" evidence="5">
    <location>
        <begin position="8"/>
        <end position="42"/>
    </location>
</feature>
<keyword evidence="6" id="KW-0812">Transmembrane</keyword>
<accession>A0A239T1J7</accession>